<feature type="domain" description="N-acetyltransferase" evidence="1">
    <location>
        <begin position="5"/>
        <end position="123"/>
    </location>
</feature>
<reference evidence="2 3" key="1">
    <citation type="journal article" date="2016" name="Biochim. Biophys. Acta">
        <title>Characterization of red-shifted phycobilisomes isolated from the chlorophyll f-containing cyanobacterium Halomicronema hongdechloris.</title>
        <authorList>
            <person name="Li Y."/>
            <person name="Lin Y."/>
            <person name="Garvey C.J."/>
            <person name="Birch D."/>
            <person name="Corkery R.W."/>
            <person name="Loughlin P.C."/>
            <person name="Scheer H."/>
            <person name="Willows R.D."/>
            <person name="Chen M."/>
        </authorList>
    </citation>
    <scope>NUCLEOTIDE SEQUENCE [LARGE SCALE GENOMIC DNA]</scope>
    <source>
        <strain evidence="2 3">C2206</strain>
    </source>
</reference>
<protein>
    <recommendedName>
        <fullName evidence="1">N-acetyltransferase domain-containing protein</fullName>
    </recommendedName>
</protein>
<dbReference type="GO" id="GO:0016747">
    <property type="term" value="F:acyltransferase activity, transferring groups other than amino-acyl groups"/>
    <property type="evidence" value="ECO:0007669"/>
    <property type="project" value="InterPro"/>
</dbReference>
<keyword evidence="3" id="KW-1185">Reference proteome</keyword>
<organism evidence="2 3">
    <name type="scientific">Halomicronema hongdechloris C2206</name>
    <dbReference type="NCBI Taxonomy" id="1641165"/>
    <lineage>
        <taxon>Bacteria</taxon>
        <taxon>Bacillati</taxon>
        <taxon>Cyanobacteriota</taxon>
        <taxon>Cyanophyceae</taxon>
        <taxon>Nodosilineales</taxon>
        <taxon>Nodosilineaceae</taxon>
        <taxon>Halomicronema</taxon>
    </lineage>
</organism>
<gene>
    <name evidence="2" type="ORF">XM38_043480</name>
</gene>
<dbReference type="InterPro" id="IPR016181">
    <property type="entry name" value="Acyl_CoA_acyltransferase"/>
</dbReference>
<accession>A0A1Z3HSU9</accession>
<dbReference type="EMBL" id="CP021983">
    <property type="protein sequence ID" value="ASC73383.1"/>
    <property type="molecule type" value="Genomic_DNA"/>
</dbReference>
<evidence type="ECO:0000313" key="2">
    <source>
        <dbReference type="EMBL" id="ASC73383.1"/>
    </source>
</evidence>
<dbReference type="SUPFAM" id="SSF55729">
    <property type="entry name" value="Acyl-CoA N-acyltransferases (Nat)"/>
    <property type="match status" value="1"/>
</dbReference>
<dbReference type="Gene3D" id="3.40.630.30">
    <property type="match status" value="1"/>
</dbReference>
<dbReference type="CDD" id="cd04301">
    <property type="entry name" value="NAT_SF"/>
    <property type="match status" value="1"/>
</dbReference>
<dbReference type="KEGG" id="hhg:XM38_043480"/>
<evidence type="ECO:0000259" key="1">
    <source>
        <dbReference type="PROSITE" id="PS51186"/>
    </source>
</evidence>
<name>A0A1Z3HSU9_9CYAN</name>
<evidence type="ECO:0000313" key="3">
    <source>
        <dbReference type="Proteomes" id="UP000191901"/>
    </source>
</evidence>
<dbReference type="InterPro" id="IPR000182">
    <property type="entry name" value="GNAT_dom"/>
</dbReference>
<dbReference type="Pfam" id="PF00583">
    <property type="entry name" value="Acetyltransf_1"/>
    <property type="match status" value="1"/>
</dbReference>
<dbReference type="RefSeq" id="WP_080805924.1">
    <property type="nucleotide sequence ID" value="NZ_CP021983.2"/>
</dbReference>
<proteinExistence type="predicted"/>
<dbReference type="OrthoDB" id="4564569at2"/>
<sequence length="123" mass="13663">MSLAITICPLQREELPQADHIFRLAFGTAAGLAEPRHMFGDAGYMHRWHLEPGVAIAAKHQGRLIGGNFLTRWGSLGNFGPLTVHPDYWNQGVASQLMAATMDQFSQCINRRTWISADPMSMP</sequence>
<dbReference type="Proteomes" id="UP000191901">
    <property type="component" value="Chromosome"/>
</dbReference>
<dbReference type="PROSITE" id="PS51186">
    <property type="entry name" value="GNAT"/>
    <property type="match status" value="1"/>
</dbReference>
<dbReference type="AlphaFoldDB" id="A0A1Z3HSU9"/>